<sequence>MNNKFLLLIVLQFLLLFNSQATHIRGGEIRIIQEDPNSLECKVVFTGWRDAESGVEFGYGFLDFGDGTVIETRPNEFEINNISYIDFLQKVELTVYHTFPDHGQYVISYTEQNRNDFLENISGGYSVDIPFYIESMFSLIHGQRYESPVFNLDQSNFYYFPGNLNLSMGGYDPNNYRLYYSFVEPKQGKNSPVPNYHFLDSLKINHVSGHLSWNGYVEDLLPQGLLDQREFSAAIKVYQFDQFDNIVGYVIRDFNIITLENEPVILNNGKINQFEMHLGEGEVQTKEVLIEYIGGTVETQLISELFQYENNISYTIENSTVNDTTYHKIKITITNAEQISRDLPYIVSLRTEVTKWDSDFQKSASFLDDHTIAVFTNDNYVDKDLNTILSLDDQFNSQFLAFPNPAREYLNFKSNNSLEGTLTIYNIQGQFIRSISINHPVKIDIRSLKNGNYIGIITNQTGIVDKFKFIKED</sequence>
<proteinExistence type="predicted"/>
<name>A0A4D7JID0_9BACT</name>
<dbReference type="KEGG" id="fpf:DCC35_06685"/>
<protein>
    <recommendedName>
        <fullName evidence="1">Secretion system C-terminal sorting domain-containing protein</fullName>
    </recommendedName>
</protein>
<evidence type="ECO:0000313" key="2">
    <source>
        <dbReference type="EMBL" id="QCK14447.1"/>
    </source>
</evidence>
<evidence type="ECO:0000313" key="3">
    <source>
        <dbReference type="Proteomes" id="UP000298616"/>
    </source>
</evidence>
<dbReference type="OrthoDB" id="1123245at2"/>
<dbReference type="InterPro" id="IPR026444">
    <property type="entry name" value="Secre_tail"/>
</dbReference>
<dbReference type="AlphaFoldDB" id="A0A4D7JID0"/>
<evidence type="ECO:0000259" key="1">
    <source>
        <dbReference type="Pfam" id="PF18962"/>
    </source>
</evidence>
<accession>A0A4D7JID0</accession>
<dbReference type="NCBIfam" id="TIGR04183">
    <property type="entry name" value="Por_Secre_tail"/>
    <property type="match status" value="1"/>
</dbReference>
<reference evidence="2 3" key="1">
    <citation type="submission" date="2018-04" db="EMBL/GenBank/DDBJ databases">
        <title>Complete genome uncultured novel isolate.</title>
        <authorList>
            <person name="Merlino G."/>
        </authorList>
    </citation>
    <scope>NUCLEOTIDE SEQUENCE [LARGE SCALE GENOMIC DNA]</scope>
    <source>
        <strain evidence="3">R1DC9</strain>
    </source>
</reference>
<feature type="domain" description="Secretion system C-terminal sorting" evidence="1">
    <location>
        <begin position="402"/>
        <end position="466"/>
    </location>
</feature>
<dbReference type="EMBL" id="CP028923">
    <property type="protein sequence ID" value="QCK14447.1"/>
    <property type="molecule type" value="Genomic_DNA"/>
</dbReference>
<dbReference type="Pfam" id="PF18962">
    <property type="entry name" value="Por_Secre_tail"/>
    <property type="match status" value="1"/>
</dbReference>
<organism evidence="2 3">
    <name type="scientific">Mangrovivirga cuniculi</name>
    <dbReference type="NCBI Taxonomy" id="2715131"/>
    <lineage>
        <taxon>Bacteria</taxon>
        <taxon>Pseudomonadati</taxon>
        <taxon>Bacteroidota</taxon>
        <taxon>Cytophagia</taxon>
        <taxon>Cytophagales</taxon>
        <taxon>Mangrovivirgaceae</taxon>
        <taxon>Mangrovivirga</taxon>
    </lineage>
</organism>
<gene>
    <name evidence="2" type="ORF">DCC35_06685</name>
</gene>
<dbReference type="Proteomes" id="UP000298616">
    <property type="component" value="Chromosome"/>
</dbReference>
<dbReference type="RefSeq" id="WP_137090038.1">
    <property type="nucleotide sequence ID" value="NZ_CP028923.1"/>
</dbReference>
<keyword evidence="3" id="KW-1185">Reference proteome</keyword>